<comment type="caution">
    <text evidence="1">The sequence shown here is derived from an EMBL/GenBank/DDBJ whole genome shotgun (WGS) entry which is preliminary data.</text>
</comment>
<dbReference type="OrthoDB" id="4949592at2"/>
<dbReference type="RefSeq" id="WP_120949946.1">
    <property type="nucleotide sequence ID" value="NZ_RBIR01000001.1"/>
</dbReference>
<proteinExistence type="predicted"/>
<dbReference type="AlphaFoldDB" id="A0A495FKL7"/>
<protein>
    <submittedName>
        <fullName evidence="1">Uncharacterized protein</fullName>
    </submittedName>
</protein>
<evidence type="ECO:0000313" key="2">
    <source>
        <dbReference type="Proteomes" id="UP000276055"/>
    </source>
</evidence>
<dbReference type="EMBL" id="RBIR01000001">
    <property type="protein sequence ID" value="RKR29784.1"/>
    <property type="molecule type" value="Genomic_DNA"/>
</dbReference>
<name>A0A495FKL7_9MICC</name>
<sequence>MSRTYSASRPVASDNPQEVAAAVRAATEELRETLRGHGIDVSFDDIALLGHTESWDDEGQRWVNVDWEGEQAG</sequence>
<dbReference type="Proteomes" id="UP000276055">
    <property type="component" value="Unassembled WGS sequence"/>
</dbReference>
<gene>
    <name evidence="1" type="ORF">C8D78_0099</name>
</gene>
<reference evidence="1 2" key="1">
    <citation type="submission" date="2018-10" db="EMBL/GenBank/DDBJ databases">
        <title>Genomic Encyclopedia of Type Strains, Phase IV (KMG-IV): sequencing the most valuable type-strain genomes for metagenomic binning, comparative biology and taxonomic classification.</title>
        <authorList>
            <person name="Goeker M."/>
        </authorList>
    </citation>
    <scope>NUCLEOTIDE SEQUENCE [LARGE SCALE GENOMIC DNA]</scope>
    <source>
        <strain evidence="1 2">DSM 25586</strain>
    </source>
</reference>
<evidence type="ECO:0000313" key="1">
    <source>
        <dbReference type="EMBL" id="RKR29784.1"/>
    </source>
</evidence>
<accession>A0A495FKL7</accession>
<organism evidence="1 2">
    <name type="scientific">Arthrobacter oryzae</name>
    <dbReference type="NCBI Taxonomy" id="409290"/>
    <lineage>
        <taxon>Bacteria</taxon>
        <taxon>Bacillati</taxon>
        <taxon>Actinomycetota</taxon>
        <taxon>Actinomycetes</taxon>
        <taxon>Micrococcales</taxon>
        <taxon>Micrococcaceae</taxon>
        <taxon>Arthrobacter</taxon>
    </lineage>
</organism>